<keyword evidence="9" id="KW-0206">Cytoskeleton</keyword>
<evidence type="ECO:0000256" key="4">
    <source>
        <dbReference type="ARBA" id="ARBA00022448"/>
    </source>
</evidence>
<dbReference type="AlphaFoldDB" id="A0A813SX47"/>
<gene>
    <name evidence="13" type="ORF">OKA104_LOCUS5081</name>
    <name evidence="12" type="ORF">VCS650_LOCUS4276</name>
</gene>
<evidence type="ECO:0000256" key="3">
    <source>
        <dbReference type="ARBA" id="ARBA00015062"/>
    </source>
</evidence>
<dbReference type="OrthoDB" id="10033309at2759"/>
<evidence type="ECO:0000256" key="5">
    <source>
        <dbReference type="ARBA" id="ARBA00022490"/>
    </source>
</evidence>
<dbReference type="GO" id="GO:0051028">
    <property type="term" value="P:mRNA transport"/>
    <property type="evidence" value="ECO:0007669"/>
    <property type="project" value="UniProtKB-KW"/>
</dbReference>
<dbReference type="SMART" id="SM01375">
    <property type="entry name" value="Dynein_light"/>
    <property type="match status" value="1"/>
</dbReference>
<dbReference type="GO" id="GO:0007017">
    <property type="term" value="P:microtubule-based process"/>
    <property type="evidence" value="ECO:0007669"/>
    <property type="project" value="InterPro"/>
</dbReference>
<evidence type="ECO:0000313" key="13">
    <source>
        <dbReference type="EMBL" id="CAF3570582.1"/>
    </source>
</evidence>
<sequence length="266" mass="30373">MYTSTYSSSSPVRTPTFGVESTNYQHQPSTRLNYNSYQTMDDGNQSLRGTNTAYSNSISSLASIPIRPTTPSRKYTSNYNNLSNDSNTNTYQSTPYRSQIADNDMYRSNNPIGNIRTNSYDDLLNGQNQTYRSQPSVYNSSSRLGTNNNDNLYRQQQPPPPQQQQQQQQHVRRSEQDDDLIVKSTDLSATNEQEMLELVRSSFRKYDLNNQRELAGFLKRSADKTFSSCWHCIVGRQFSSYVTHEMNGFIYLTKGPLSILLFKSGS</sequence>
<reference evidence="12" key="1">
    <citation type="submission" date="2021-02" db="EMBL/GenBank/DDBJ databases">
        <authorList>
            <person name="Nowell W R."/>
        </authorList>
    </citation>
    <scope>NUCLEOTIDE SEQUENCE</scope>
</reference>
<proteinExistence type="predicted"/>
<evidence type="ECO:0000256" key="1">
    <source>
        <dbReference type="ARBA" id="ARBA00004123"/>
    </source>
</evidence>
<keyword evidence="6" id="KW-0493">Microtubule</keyword>
<name>A0A813SX47_9BILA</name>
<dbReference type="SUPFAM" id="SSF54648">
    <property type="entry name" value="DLC"/>
    <property type="match status" value="1"/>
</dbReference>
<feature type="compositionally biased region" description="Polar residues" evidence="11">
    <location>
        <begin position="92"/>
        <end position="154"/>
    </location>
</feature>
<dbReference type="InterPro" id="IPR037177">
    <property type="entry name" value="DLC_sf"/>
</dbReference>
<keyword evidence="4" id="KW-0813">Transport</keyword>
<dbReference type="FunFam" id="3.30.740.10:FF:000005">
    <property type="entry name" value="Dynein light chain"/>
    <property type="match status" value="1"/>
</dbReference>
<feature type="region of interest" description="Disordered" evidence="11">
    <location>
        <begin position="64"/>
        <end position="178"/>
    </location>
</feature>
<evidence type="ECO:0000313" key="14">
    <source>
        <dbReference type="Proteomes" id="UP000663891"/>
    </source>
</evidence>
<dbReference type="EMBL" id="CAJOAY010000172">
    <property type="protein sequence ID" value="CAF3570582.1"/>
    <property type="molecule type" value="Genomic_DNA"/>
</dbReference>
<dbReference type="InterPro" id="IPR001372">
    <property type="entry name" value="Dynein_light_chain_typ-1/2"/>
</dbReference>
<keyword evidence="5" id="KW-0963">Cytoplasm</keyword>
<dbReference type="Pfam" id="PF01221">
    <property type="entry name" value="Dynein_light"/>
    <property type="match status" value="1"/>
</dbReference>
<keyword evidence="8" id="KW-0653">Protein transport</keyword>
<dbReference type="GO" id="GO:0005868">
    <property type="term" value="C:cytoplasmic dynein complex"/>
    <property type="evidence" value="ECO:0007669"/>
    <property type="project" value="TreeGrafter"/>
</dbReference>
<dbReference type="GO" id="GO:0005874">
    <property type="term" value="C:microtubule"/>
    <property type="evidence" value="ECO:0007669"/>
    <property type="project" value="UniProtKB-KW"/>
</dbReference>
<dbReference type="Gene3D" id="3.30.740.10">
    <property type="entry name" value="Protein Inhibitor Of Neuronal Nitric Oxide Synthase"/>
    <property type="match status" value="1"/>
</dbReference>
<feature type="region of interest" description="Disordered" evidence="11">
    <location>
        <begin position="1"/>
        <end position="29"/>
    </location>
</feature>
<dbReference type="Proteomes" id="UP000663891">
    <property type="component" value="Unassembled WGS sequence"/>
</dbReference>
<dbReference type="EMBL" id="CAJNON010000024">
    <property type="protein sequence ID" value="CAF0805895.1"/>
    <property type="molecule type" value="Genomic_DNA"/>
</dbReference>
<protein>
    <recommendedName>
        <fullName evidence="3">Dynein light chain 1, cytoplasmic</fullName>
    </recommendedName>
</protein>
<comment type="subcellular location">
    <subcellularLocation>
        <location evidence="2">Cytoplasm</location>
        <location evidence="2">Cytoskeleton</location>
    </subcellularLocation>
    <subcellularLocation>
        <location evidence="1">Nucleus</location>
    </subcellularLocation>
</comment>
<keyword evidence="10" id="KW-0539">Nucleus</keyword>
<evidence type="ECO:0000256" key="9">
    <source>
        <dbReference type="ARBA" id="ARBA00023212"/>
    </source>
</evidence>
<accession>A0A813SX47</accession>
<comment type="caution">
    <text evidence="12">The sequence shown here is derived from an EMBL/GenBank/DDBJ whole genome shotgun (WGS) entry which is preliminary data.</text>
</comment>
<organism evidence="12 14">
    <name type="scientific">Adineta steineri</name>
    <dbReference type="NCBI Taxonomy" id="433720"/>
    <lineage>
        <taxon>Eukaryota</taxon>
        <taxon>Metazoa</taxon>
        <taxon>Spiralia</taxon>
        <taxon>Gnathifera</taxon>
        <taxon>Rotifera</taxon>
        <taxon>Eurotatoria</taxon>
        <taxon>Bdelloidea</taxon>
        <taxon>Adinetida</taxon>
        <taxon>Adinetidae</taxon>
        <taxon>Adineta</taxon>
    </lineage>
</organism>
<dbReference type="PANTHER" id="PTHR11886">
    <property type="entry name" value="DYNEIN LIGHT CHAIN"/>
    <property type="match status" value="1"/>
</dbReference>
<dbReference type="PANTHER" id="PTHR11886:SF35">
    <property type="entry name" value="DYNEIN LIGHT CHAIN"/>
    <property type="match status" value="1"/>
</dbReference>
<keyword evidence="7" id="KW-0509">mRNA transport</keyword>
<dbReference type="Proteomes" id="UP000663881">
    <property type="component" value="Unassembled WGS sequence"/>
</dbReference>
<dbReference type="GO" id="GO:0005634">
    <property type="term" value="C:nucleus"/>
    <property type="evidence" value="ECO:0007669"/>
    <property type="project" value="UniProtKB-SubCell"/>
</dbReference>
<evidence type="ECO:0000256" key="7">
    <source>
        <dbReference type="ARBA" id="ARBA00022816"/>
    </source>
</evidence>
<dbReference type="GO" id="GO:0015031">
    <property type="term" value="P:protein transport"/>
    <property type="evidence" value="ECO:0007669"/>
    <property type="project" value="UniProtKB-KW"/>
</dbReference>
<feature type="compositionally biased region" description="Low complexity" evidence="11">
    <location>
        <begin position="75"/>
        <end position="91"/>
    </location>
</feature>
<evidence type="ECO:0000256" key="6">
    <source>
        <dbReference type="ARBA" id="ARBA00022701"/>
    </source>
</evidence>
<dbReference type="GO" id="GO:0045505">
    <property type="term" value="F:dynein intermediate chain binding"/>
    <property type="evidence" value="ECO:0007669"/>
    <property type="project" value="TreeGrafter"/>
</dbReference>
<evidence type="ECO:0000256" key="10">
    <source>
        <dbReference type="ARBA" id="ARBA00023242"/>
    </source>
</evidence>
<evidence type="ECO:0000256" key="8">
    <source>
        <dbReference type="ARBA" id="ARBA00022927"/>
    </source>
</evidence>
<evidence type="ECO:0000256" key="11">
    <source>
        <dbReference type="SAM" id="MobiDB-lite"/>
    </source>
</evidence>
<evidence type="ECO:0000256" key="2">
    <source>
        <dbReference type="ARBA" id="ARBA00004245"/>
    </source>
</evidence>
<evidence type="ECO:0000313" key="12">
    <source>
        <dbReference type="EMBL" id="CAF0805895.1"/>
    </source>
</evidence>